<protein>
    <submittedName>
        <fullName evidence="4">Nucleotidyltransferase</fullName>
    </submittedName>
</protein>
<comment type="similarity">
    <text evidence="1">Belongs to the DNA polymerase type-Y family.</text>
</comment>
<dbReference type="SUPFAM" id="SSF56672">
    <property type="entry name" value="DNA/RNA polymerases"/>
    <property type="match status" value="1"/>
</dbReference>
<organism evidence="4">
    <name type="scientific">Vibrio coralliilyticus</name>
    <dbReference type="NCBI Taxonomy" id="190893"/>
    <lineage>
        <taxon>Bacteria</taxon>
        <taxon>Pseudomonadati</taxon>
        <taxon>Pseudomonadota</taxon>
        <taxon>Gammaproteobacteria</taxon>
        <taxon>Vibrionales</taxon>
        <taxon>Vibrionaceae</taxon>
        <taxon>Vibrio</taxon>
    </lineage>
</organism>
<dbReference type="InterPro" id="IPR043128">
    <property type="entry name" value="Rev_trsase/Diguanyl_cyclase"/>
</dbReference>
<dbReference type="EMBL" id="JXXR01000004">
    <property type="protein sequence ID" value="KJY76148.1"/>
    <property type="molecule type" value="Genomic_DNA"/>
</dbReference>
<dbReference type="GO" id="GO:0006281">
    <property type="term" value="P:DNA repair"/>
    <property type="evidence" value="ECO:0007669"/>
    <property type="project" value="InterPro"/>
</dbReference>
<dbReference type="PANTHER" id="PTHR35369">
    <property type="entry name" value="BLR3025 PROTEIN-RELATED"/>
    <property type="match status" value="1"/>
</dbReference>
<gene>
    <name evidence="4" type="ORF">TW71_06140</name>
</gene>
<dbReference type="PANTHER" id="PTHR35369:SF2">
    <property type="entry name" value="BLR3025 PROTEIN"/>
    <property type="match status" value="1"/>
</dbReference>
<dbReference type="InterPro" id="IPR043502">
    <property type="entry name" value="DNA/RNA_pol_sf"/>
</dbReference>
<evidence type="ECO:0000256" key="2">
    <source>
        <dbReference type="ARBA" id="ARBA00022763"/>
    </source>
</evidence>
<keyword evidence="2" id="KW-0227">DNA damage</keyword>
<dbReference type="AlphaFoldDB" id="A0A837G9Q2"/>
<dbReference type="InterPro" id="IPR050356">
    <property type="entry name" value="SulA_CellDiv_inhibitor"/>
</dbReference>
<dbReference type="Gene3D" id="3.40.1170.60">
    <property type="match status" value="1"/>
</dbReference>
<evidence type="ECO:0000256" key="1">
    <source>
        <dbReference type="ARBA" id="ARBA00010945"/>
    </source>
</evidence>
<feature type="domain" description="UmuC" evidence="3">
    <location>
        <begin position="23"/>
        <end position="143"/>
    </location>
</feature>
<reference evidence="4" key="1">
    <citation type="journal article" date="2015" name="BMC Genomics">
        <title>Genome mining reveals unlocked bioactive potential of marine Gram-negative bacteria.</title>
        <authorList>
            <person name="Machado H."/>
            <person name="Sonnenschein E.C."/>
            <person name="Melchiorsen J."/>
            <person name="Gram L."/>
        </authorList>
    </citation>
    <scope>NUCLEOTIDE SEQUENCE</scope>
    <source>
        <strain evidence="4">S2052</strain>
    </source>
</reference>
<evidence type="ECO:0000313" key="4">
    <source>
        <dbReference type="EMBL" id="KJY76148.1"/>
    </source>
</evidence>
<proteinExistence type="inferred from homology"/>
<dbReference type="InterPro" id="IPR001126">
    <property type="entry name" value="UmuC"/>
</dbReference>
<accession>A0A837G9Q2</accession>
<dbReference type="GO" id="GO:0016740">
    <property type="term" value="F:transferase activity"/>
    <property type="evidence" value="ECO:0007669"/>
    <property type="project" value="UniProtKB-KW"/>
</dbReference>
<keyword evidence="4" id="KW-0808">Transferase</keyword>
<comment type="caution">
    <text evidence="4">The sequence shown here is derived from an EMBL/GenBank/DDBJ whole genome shotgun (WGS) entry which is preliminary data.</text>
</comment>
<dbReference type="Pfam" id="PF00817">
    <property type="entry name" value="IMS"/>
    <property type="match status" value="1"/>
</dbReference>
<dbReference type="CDD" id="cd03468">
    <property type="entry name" value="PolY_like"/>
    <property type="match status" value="1"/>
</dbReference>
<dbReference type="RefSeq" id="WP_045985304.1">
    <property type="nucleotide sequence ID" value="NZ_CP063051.1"/>
</dbReference>
<evidence type="ECO:0000259" key="3">
    <source>
        <dbReference type="Pfam" id="PF00817"/>
    </source>
</evidence>
<name>A0A837G9Q2_9VIBR</name>
<dbReference type="Gene3D" id="3.30.70.270">
    <property type="match status" value="1"/>
</dbReference>
<sequence>MQVWLYLHFPTLQLDALYSEQVQQPLVVVDSKRFQIVQCNFAAHEQGIRPGMGLGSASALCHSLQVHPYDEKVEQQTLLDIAQWLYMVTSDLVLFPPQGLLLKVTDMLSLYGGLDAYWRRVSQHLQQLNIQYQYATGFSPFSAILLAKSGSALVSQDRSQLCEALKSYPISATELDSKQVEKLSRVGVLTLNDLLELPMQEVARRFDIDLVNYVGRLMGQFKHPVDFYHPPEHFQSYLELLFDIENTQWLEKPLLKLLEKLEGFLTLRNQVAYELELTLHQRDRAAGVIAFTSACGDYFAQRWAKLCQLAMESIKLDAPVQGLTLKVVRSGELESTSQDIFAGRKGQQTELELIATLQAKLGNHQVLKVAPTDDPRPEKSISLCAPDLPISTKVSLSGLRPSLMLPNPEPLTEKVNVMHGPERFVTGWWDGEEMTRDYFIARSDSGRWLWVFRNQEMQWFLHGLFS</sequence>